<gene>
    <name evidence="1" type="ORF">E5347_00855</name>
</gene>
<dbReference type="RefSeq" id="WP_136003621.1">
    <property type="nucleotide sequence ID" value="NZ_SRYR01000001.1"/>
</dbReference>
<evidence type="ECO:0000313" key="1">
    <source>
        <dbReference type="EMBL" id="TGY43389.1"/>
    </source>
</evidence>
<name>A0A4S2DM86_9CLOT</name>
<proteinExistence type="predicted"/>
<dbReference type="OrthoDB" id="1842465at2"/>
<reference evidence="1 2" key="1">
    <citation type="submission" date="2019-04" db="EMBL/GenBank/DDBJ databases">
        <title>Microbes associate with the intestines of laboratory mice.</title>
        <authorList>
            <person name="Navarre W."/>
            <person name="Wong E."/>
            <person name="Huang K."/>
            <person name="Tropini C."/>
            <person name="Ng K."/>
            <person name="Yu B."/>
        </authorList>
    </citation>
    <scope>NUCLEOTIDE SEQUENCE [LARGE SCALE GENOMIC DNA]</scope>
    <source>
        <strain evidence="1 2">NM50_B9-20</strain>
    </source>
</reference>
<keyword evidence="2" id="KW-1185">Reference proteome</keyword>
<organism evidence="1 2">
    <name type="scientific">Clostridium sartagoforme</name>
    <dbReference type="NCBI Taxonomy" id="84031"/>
    <lineage>
        <taxon>Bacteria</taxon>
        <taxon>Bacillati</taxon>
        <taxon>Bacillota</taxon>
        <taxon>Clostridia</taxon>
        <taxon>Eubacteriales</taxon>
        <taxon>Clostridiaceae</taxon>
        <taxon>Clostridium</taxon>
    </lineage>
</organism>
<comment type="caution">
    <text evidence="1">The sequence shown here is derived from an EMBL/GenBank/DDBJ whole genome shotgun (WGS) entry which is preliminary data.</text>
</comment>
<dbReference type="EMBL" id="SRYR01000001">
    <property type="protein sequence ID" value="TGY43389.1"/>
    <property type="molecule type" value="Genomic_DNA"/>
</dbReference>
<dbReference type="AlphaFoldDB" id="A0A4S2DM86"/>
<protein>
    <submittedName>
        <fullName evidence="1">Uncharacterized protein</fullName>
    </submittedName>
</protein>
<sequence>MNNLYYLNDEILSFLELKEDIVFHKIPKNKIRYFLNEASNIGRKEAKKYKDITLEKLLKDNGVEVIIEETCPTKKLDIRGEIIFDKKEKKITIYKNSIDQLYKSLNESGFKVSREKVYQIHLAHEFYHFLEFKNKKNTNELLEKVETISIGPIKRKSSILKTREIAAHSFCKELLNLKFHPKLMDYLFLIETKKVDKNDFKRYITELNNEYLHL</sequence>
<accession>A0A4S2DM86</accession>
<dbReference type="Proteomes" id="UP000306888">
    <property type="component" value="Unassembled WGS sequence"/>
</dbReference>
<evidence type="ECO:0000313" key="2">
    <source>
        <dbReference type="Proteomes" id="UP000306888"/>
    </source>
</evidence>